<keyword evidence="3" id="KW-1185">Reference proteome</keyword>
<feature type="region of interest" description="Disordered" evidence="1">
    <location>
        <begin position="1"/>
        <end position="43"/>
    </location>
</feature>
<evidence type="ECO:0000313" key="3">
    <source>
        <dbReference type="Proteomes" id="UP000494165"/>
    </source>
</evidence>
<gene>
    <name evidence="2" type="ORF">CLODIP_2_CD10058</name>
</gene>
<organism evidence="2 3">
    <name type="scientific">Cloeon dipterum</name>
    <dbReference type="NCBI Taxonomy" id="197152"/>
    <lineage>
        <taxon>Eukaryota</taxon>
        <taxon>Metazoa</taxon>
        <taxon>Ecdysozoa</taxon>
        <taxon>Arthropoda</taxon>
        <taxon>Hexapoda</taxon>
        <taxon>Insecta</taxon>
        <taxon>Pterygota</taxon>
        <taxon>Palaeoptera</taxon>
        <taxon>Ephemeroptera</taxon>
        <taxon>Pisciforma</taxon>
        <taxon>Baetidae</taxon>
        <taxon>Cloeon</taxon>
    </lineage>
</organism>
<sequence length="43" mass="5047">MSEDNSQRDDNSVLSTPSRESSSFFDEDDLNDLPNFNYFQKVR</sequence>
<proteinExistence type="predicted"/>
<comment type="caution">
    <text evidence="2">The sequence shown here is derived from an EMBL/GenBank/DDBJ whole genome shotgun (WGS) entry which is preliminary data.</text>
</comment>
<dbReference type="Proteomes" id="UP000494165">
    <property type="component" value="Unassembled WGS sequence"/>
</dbReference>
<dbReference type="OrthoDB" id="64867at2759"/>
<accession>A0A8S1DBI3</accession>
<name>A0A8S1DBI3_9INSE</name>
<dbReference type="AlphaFoldDB" id="A0A8S1DBI3"/>
<protein>
    <submittedName>
        <fullName evidence="2">Uncharacterized protein</fullName>
    </submittedName>
</protein>
<feature type="compositionally biased region" description="Basic and acidic residues" evidence="1">
    <location>
        <begin position="1"/>
        <end position="11"/>
    </location>
</feature>
<evidence type="ECO:0000256" key="1">
    <source>
        <dbReference type="SAM" id="MobiDB-lite"/>
    </source>
</evidence>
<feature type="non-terminal residue" evidence="2">
    <location>
        <position position="43"/>
    </location>
</feature>
<evidence type="ECO:0000313" key="2">
    <source>
        <dbReference type="EMBL" id="CAB3377988.1"/>
    </source>
</evidence>
<reference evidence="2 3" key="1">
    <citation type="submission" date="2020-04" db="EMBL/GenBank/DDBJ databases">
        <authorList>
            <person name="Alioto T."/>
            <person name="Alioto T."/>
            <person name="Gomez Garrido J."/>
        </authorList>
    </citation>
    <scope>NUCLEOTIDE SEQUENCE [LARGE SCALE GENOMIC DNA]</scope>
</reference>
<dbReference type="EMBL" id="CADEPI010000155">
    <property type="protein sequence ID" value="CAB3377988.1"/>
    <property type="molecule type" value="Genomic_DNA"/>
</dbReference>